<dbReference type="PANTHER" id="PTHR43498:SF1">
    <property type="entry name" value="COB--COM HETERODISULFIDE REDUCTASE IRON-SULFUR SUBUNIT A"/>
    <property type="match status" value="1"/>
</dbReference>
<evidence type="ECO:0000256" key="5">
    <source>
        <dbReference type="ARBA" id="ARBA00023014"/>
    </source>
</evidence>
<dbReference type="PANTHER" id="PTHR43498">
    <property type="entry name" value="FERREDOXIN:COB-COM HETERODISULFIDE REDUCTASE SUBUNIT A"/>
    <property type="match status" value="1"/>
</dbReference>
<comment type="caution">
    <text evidence="6">The sequence shown here is derived from an EMBL/GenBank/DDBJ whole genome shotgun (WGS) entry which is preliminary data.</text>
</comment>
<evidence type="ECO:0000313" key="7">
    <source>
        <dbReference type="Proteomes" id="UP000730591"/>
    </source>
</evidence>
<evidence type="ECO:0000256" key="4">
    <source>
        <dbReference type="ARBA" id="ARBA00023004"/>
    </source>
</evidence>
<keyword evidence="3" id="KW-0560">Oxidoreductase</keyword>
<dbReference type="Pfam" id="PF12831">
    <property type="entry name" value="FAD_oxidored"/>
    <property type="match status" value="1"/>
</dbReference>
<evidence type="ECO:0000256" key="3">
    <source>
        <dbReference type="ARBA" id="ARBA00023002"/>
    </source>
</evidence>
<dbReference type="EMBL" id="JAATEM010000021">
    <property type="protein sequence ID" value="NJP51985.1"/>
    <property type="molecule type" value="Genomic_DNA"/>
</dbReference>
<dbReference type="Gene3D" id="3.50.50.60">
    <property type="entry name" value="FAD/NAD(P)-binding domain"/>
    <property type="match status" value="1"/>
</dbReference>
<keyword evidence="5" id="KW-0411">Iron-sulfur</keyword>
<dbReference type="InterPro" id="IPR039650">
    <property type="entry name" value="HdrA-like"/>
</dbReference>
<evidence type="ECO:0000256" key="1">
    <source>
        <dbReference type="ARBA" id="ARBA00022485"/>
    </source>
</evidence>
<keyword evidence="4" id="KW-0408">Iron</keyword>
<dbReference type="Proteomes" id="UP000730591">
    <property type="component" value="Unassembled WGS sequence"/>
</dbReference>
<proteinExistence type="predicted"/>
<evidence type="ECO:0000256" key="2">
    <source>
        <dbReference type="ARBA" id="ARBA00022723"/>
    </source>
</evidence>
<gene>
    <name evidence="6" type="ORF">HCJ93_18480</name>
</gene>
<accession>A0ABX1A6S8</accession>
<protein>
    <submittedName>
        <fullName evidence="6">FAD-dependent oxidoreductase</fullName>
    </submittedName>
</protein>
<reference evidence="6 7" key="1">
    <citation type="submission" date="2020-03" db="EMBL/GenBank/DDBJ databases">
        <title>WGS of actinomycetes isolated from Thailand.</title>
        <authorList>
            <person name="Thawai C."/>
        </authorList>
    </citation>
    <scope>NUCLEOTIDE SEQUENCE [LARGE SCALE GENOMIC DNA]</scope>
    <source>
        <strain evidence="6 7">SBST2-5</strain>
    </source>
</reference>
<sequence>MAHGGTDASGRDGNARQPKYDVAVYGGVPGGVAAAVAAARHGARVLLIEPTRHLGGLSTSGLNTAESEHMLTWTFGGIAQEFYQRLGKHYGMAEPAYYFESAVAELVFTDMLAESGVVTRFGRAVADVHKAGNRIQHIKLTDDTPVTANVFVDASYEGDLMARAGVDYTWGREGREEFGEDLAGLRREATVVRAATLDDDGRLLPGISGWASSLAEGAADGTVMCFNWRLTFSDDPDNRAPIPEPDHYDRARYRLLENWLRHEASRGAGVGLDDILDFYQHAPGRPDKKEVNNRQDALISLGHLGGQRHYPDAGYADRKRIVADHRDYTLGLFHFLAHDESVPGDLRTQMRRWGLAKDEFADNDHWPYQLYVREARRMRGAYVMTERDVRQDRRKTDAVAVGSHFVDSHHVQRLAATPTAFVNEGRIWRIGRAYQIPYRALTPRTAQCANLLVPGAASFSHVAFSTYRLECTWMTAGHAAGCAAATAAREETPVQEIDVPALQQELRAQGQVVDFAPGAPEHFTGGPGWPEF</sequence>
<keyword evidence="2" id="KW-0479">Metal-binding</keyword>
<evidence type="ECO:0000313" key="6">
    <source>
        <dbReference type="EMBL" id="NJP51985.1"/>
    </source>
</evidence>
<organism evidence="6 7">
    <name type="scientific">Streptomyces composti</name>
    <dbReference type="NCBI Taxonomy" id="2720025"/>
    <lineage>
        <taxon>Bacteria</taxon>
        <taxon>Bacillati</taxon>
        <taxon>Actinomycetota</taxon>
        <taxon>Actinomycetes</taxon>
        <taxon>Kitasatosporales</taxon>
        <taxon>Streptomycetaceae</taxon>
        <taxon>Streptomyces</taxon>
    </lineage>
</organism>
<keyword evidence="7" id="KW-1185">Reference proteome</keyword>
<keyword evidence="1" id="KW-0004">4Fe-4S</keyword>
<dbReference type="SUPFAM" id="SSF51905">
    <property type="entry name" value="FAD/NAD(P)-binding domain"/>
    <property type="match status" value="1"/>
</dbReference>
<dbReference type="InterPro" id="IPR036188">
    <property type="entry name" value="FAD/NAD-bd_sf"/>
</dbReference>
<dbReference type="RefSeq" id="WP_167996827.1">
    <property type="nucleotide sequence ID" value="NZ_JAATEM010000021.1"/>
</dbReference>
<name>A0ABX1A6S8_9ACTN</name>